<dbReference type="GO" id="GO:0006355">
    <property type="term" value="P:regulation of DNA-templated transcription"/>
    <property type="evidence" value="ECO:0007669"/>
    <property type="project" value="InterPro"/>
</dbReference>
<dbReference type="AlphaFoldDB" id="A0A3A3H8S9"/>
<proteinExistence type="predicted"/>
<dbReference type="RefSeq" id="WP_119790109.1">
    <property type="nucleotide sequence ID" value="NZ_QYZD01000001.1"/>
</dbReference>
<dbReference type="Proteomes" id="UP000266177">
    <property type="component" value="Unassembled WGS sequence"/>
</dbReference>
<accession>A0A3A3H8S9</accession>
<dbReference type="OrthoDB" id="2660988at2"/>
<gene>
    <name evidence="3" type="primary">sinI</name>
    <name evidence="3" type="ORF">DQX05_01015</name>
</gene>
<dbReference type="Pfam" id="PF08671">
    <property type="entry name" value="SinI"/>
    <property type="match status" value="1"/>
</dbReference>
<feature type="domain" description="Sin" evidence="2">
    <location>
        <begin position="3"/>
        <end position="41"/>
    </location>
</feature>
<dbReference type="EMBL" id="QYZD01000001">
    <property type="protein sequence ID" value="RJG26647.1"/>
    <property type="molecule type" value="Genomic_DNA"/>
</dbReference>
<dbReference type="InterPro" id="IPR000551">
    <property type="entry name" value="MerR-type_HTH_dom"/>
</dbReference>
<sequence length="56" mass="6371">MVEAVPGNNEQLDKDWVAIILIARQMGLSIEDIRKLLRDFQAQSDPERPLHVNSEA</sequence>
<dbReference type="GO" id="GO:0003677">
    <property type="term" value="F:DNA binding"/>
    <property type="evidence" value="ECO:0007669"/>
    <property type="project" value="UniProtKB-KW"/>
</dbReference>
<organism evidence="3 4">
    <name type="scientific">Paenibacillus thiaminolyticus</name>
    <name type="common">Bacillus thiaminolyticus</name>
    <dbReference type="NCBI Taxonomy" id="49283"/>
    <lineage>
        <taxon>Bacteria</taxon>
        <taxon>Bacillati</taxon>
        <taxon>Bacillota</taxon>
        <taxon>Bacilli</taxon>
        <taxon>Bacillales</taxon>
        <taxon>Paenibacillaceae</taxon>
        <taxon>Paenibacillus</taxon>
    </lineage>
</organism>
<dbReference type="SUPFAM" id="SSF47406">
    <property type="entry name" value="SinR repressor dimerisation domain-like"/>
    <property type="match status" value="1"/>
</dbReference>
<comment type="caution">
    <text evidence="3">The sequence shown here is derived from an EMBL/GenBank/DDBJ whole genome shotgun (WGS) entry which is preliminary data.</text>
</comment>
<evidence type="ECO:0000313" key="3">
    <source>
        <dbReference type="EMBL" id="RJG26647.1"/>
    </source>
</evidence>
<dbReference type="PROSITE" id="PS51500">
    <property type="entry name" value="SIN"/>
    <property type="match status" value="1"/>
</dbReference>
<evidence type="ECO:0000259" key="2">
    <source>
        <dbReference type="PROSITE" id="PS51500"/>
    </source>
</evidence>
<evidence type="ECO:0000259" key="1">
    <source>
        <dbReference type="PROSITE" id="PS50937"/>
    </source>
</evidence>
<protein>
    <submittedName>
        <fullName evidence="3">DNA-binding anti-repressor SinI</fullName>
    </submittedName>
</protein>
<evidence type="ECO:0000313" key="4">
    <source>
        <dbReference type="Proteomes" id="UP000266177"/>
    </source>
</evidence>
<dbReference type="PROSITE" id="PS50937">
    <property type="entry name" value="HTH_MERR_2"/>
    <property type="match status" value="1"/>
</dbReference>
<reference evidence="3 4" key="1">
    <citation type="submission" date="2018-09" db="EMBL/GenBank/DDBJ databases">
        <title>Paenibacillus SK2017-BO5.</title>
        <authorList>
            <person name="Piskunova J.V."/>
            <person name="Dubiley S.A."/>
            <person name="Severinov K.V."/>
        </authorList>
    </citation>
    <scope>NUCLEOTIDE SEQUENCE [LARGE SCALE GENOMIC DNA]</scope>
    <source>
        <strain evidence="3 4">BO5</strain>
    </source>
</reference>
<dbReference type="GO" id="GO:0046983">
    <property type="term" value="F:protein dimerization activity"/>
    <property type="evidence" value="ECO:0007669"/>
    <property type="project" value="InterPro"/>
</dbReference>
<dbReference type="InterPro" id="IPR036281">
    <property type="entry name" value="SinR/SinI_dimer_dom_sf"/>
</dbReference>
<name>A0A3A3H8S9_PANTH</name>
<dbReference type="InterPro" id="IPR010981">
    <property type="entry name" value="SinR/SinI_dimer_dom"/>
</dbReference>
<keyword evidence="3" id="KW-0238">DNA-binding</keyword>
<feature type="domain" description="HTH merR-type" evidence="1">
    <location>
        <begin position="15"/>
        <end position="39"/>
    </location>
</feature>